<dbReference type="AlphaFoldDB" id="A0A0V0GVX8"/>
<proteinExistence type="predicted"/>
<dbReference type="EMBL" id="GEDG01030270">
    <property type="protein sequence ID" value="JAP12029.1"/>
    <property type="molecule type" value="Transcribed_RNA"/>
</dbReference>
<accession>A0A0V0GVX8</accession>
<organism evidence="1">
    <name type="scientific">Solanum chacoense</name>
    <name type="common">Chaco potato</name>
    <dbReference type="NCBI Taxonomy" id="4108"/>
    <lineage>
        <taxon>Eukaryota</taxon>
        <taxon>Viridiplantae</taxon>
        <taxon>Streptophyta</taxon>
        <taxon>Embryophyta</taxon>
        <taxon>Tracheophyta</taxon>
        <taxon>Spermatophyta</taxon>
        <taxon>Magnoliopsida</taxon>
        <taxon>eudicotyledons</taxon>
        <taxon>Gunneridae</taxon>
        <taxon>Pentapetalae</taxon>
        <taxon>asterids</taxon>
        <taxon>lamiids</taxon>
        <taxon>Solanales</taxon>
        <taxon>Solanaceae</taxon>
        <taxon>Solanoideae</taxon>
        <taxon>Solaneae</taxon>
        <taxon>Solanum</taxon>
    </lineage>
</organism>
<protein>
    <submittedName>
        <fullName evidence="1">Putative ovule protein</fullName>
    </submittedName>
</protein>
<name>A0A0V0GVX8_SOLCH</name>
<reference evidence="1" key="1">
    <citation type="submission" date="2015-12" db="EMBL/GenBank/DDBJ databases">
        <title>Gene expression during late stages of embryo sac development: a critical building block for successful pollen-pistil interactions.</title>
        <authorList>
            <person name="Liu Y."/>
            <person name="Joly V."/>
            <person name="Sabar M."/>
            <person name="Matton D.P."/>
        </authorList>
    </citation>
    <scope>NUCLEOTIDE SEQUENCE</scope>
</reference>
<sequence length="63" mass="7236">MHIFTHELCKRFTHWPYKGWMISLICLGQSSPLELAFGVELGPRSISLQAVLKRATLCNKYLT</sequence>
<evidence type="ECO:0000313" key="1">
    <source>
        <dbReference type="EMBL" id="JAP12029.1"/>
    </source>
</evidence>